<dbReference type="InterPro" id="IPR011604">
    <property type="entry name" value="PDDEXK-like_dom_sf"/>
</dbReference>
<dbReference type="PANTHER" id="PTHR11070">
    <property type="entry name" value="UVRD / RECB / PCRA DNA HELICASE FAMILY MEMBER"/>
    <property type="match status" value="1"/>
</dbReference>
<evidence type="ECO:0000256" key="2">
    <source>
        <dbReference type="ARBA" id="ARBA00022741"/>
    </source>
</evidence>
<dbReference type="InterPro" id="IPR027417">
    <property type="entry name" value="P-loop_NTPase"/>
</dbReference>
<dbReference type="InterPro" id="IPR014152">
    <property type="entry name" value="AddA"/>
</dbReference>
<dbReference type="InterPro" id="IPR011335">
    <property type="entry name" value="Restrct_endonuc-II-like"/>
</dbReference>
<sequence length="1233" mass="140632">MRPIPEKPENATWTDEQWQAIHAGGENILVAAAAGSGKTAVLVNRIISRLLDEANPCNVDELLVVTFTNAAAAEMKHRIGQALEKELEKNPDSLHLKKQIALLNTATISTLHAFCLDLIRKYYYRTEVDPDFRLMDQVESMLLRDEVLDAFLEREFAEEGNEAFFHLADTVTDDRSDQNLADLISKLYDFSAANPDPAKWLDEMVSFYEKTDGKQISDLPYYSLIVETIRAEIEKAKDQLELARHISESQGGPEGYLETFQDDLRQVEELQVIMQQASFDELGEAFQAVSFKRIATLKNKDELDPVLIERAKKARDAAKKAIQGASESWFKRKDKEYLADLASMQKDVATLAKLVKRFSTEFFAVKEQKGVLDFNDLEHLALAILQEQDGSKSIVAREMTERFKEVLVDEYQDTNLVQEMILSLVTIPDEASGDLFMVGDVKQSIYRFRLAEPTLFMEKYRRYSKGNASQSGGLKIDLSKNFRSRAEVLDATNFIFRQIMDRNVGEIDYDADAELYLGANYEEAEQMETELLIVDRNQEEKADVASSADEMKKDQLEARAIARRIEELVQTRFQVFDKSSRQFRPVEYRDIVILSRSMTSATDMEEAMRERDIPFYVSSQTGYFEAIEVAVMISLLKLIDNPYQDIPLASVLRSPIFSLTEEELAQIRLQKKQGYFFAGLQEYAQENGDALSDKLNEFLTKLKKWRDLSIRESLTALISQIYEDTQFYEFVGGLSGGKTRQANLRALYERAGQYEKTAFRGLFRFIRFIERLELRGEDLGTAKTLGEKEDVVRMMTIHASKGLEFPVVILAGLNRKFNRRDITAKTLLDKDFGFAASYTNTEKRITYPTIMQRAVKAKKTREMLAEEMRVLYVALTRAEEKLILVGTVPKWEDTLAHFLAVKDTETTLLPASVRLSASTYLDWVGRAFVRHPDFLRQTEASGSETISPLQTAMKLKVTILTQDMVTPATGKAESTNFMKEVQAFQEVPIGQDTAEIAQILEFKYPHSAETGIYSKQSVTELKRQFQIQDSFSDDRFVQTLKGASLERPKFLQTEKKLTGAEIGTAMHTVMQAVPLDAPPTKESLTQLLTRMVEEEKLTEVEKQAINIEQICAFFDTELGEALFDPASEIKREVPFVYQIPAHEIHSEAKTDSPVLVQGVVDLILVYADHVVLVDYKTDRIRDKYSSKENAMAEMKRRYEVQLKLYRQAVEAILEKPVNGTYLYFFDSQDLLEL</sequence>
<evidence type="ECO:0000259" key="16">
    <source>
        <dbReference type="PROSITE" id="PS51217"/>
    </source>
</evidence>
<dbReference type="GO" id="GO:0003690">
    <property type="term" value="F:double-stranded DNA binding"/>
    <property type="evidence" value="ECO:0007669"/>
    <property type="project" value="UniProtKB-UniRule"/>
</dbReference>
<organism evidence="17 18">
    <name type="scientific">Listeria kieliensis</name>
    <dbReference type="NCBI Taxonomy" id="1621700"/>
    <lineage>
        <taxon>Bacteria</taxon>
        <taxon>Bacillati</taxon>
        <taxon>Bacillota</taxon>
        <taxon>Bacilli</taxon>
        <taxon>Bacillales</taxon>
        <taxon>Listeriaceae</taxon>
        <taxon>Listeria</taxon>
    </lineage>
</organism>
<comment type="subunit">
    <text evidence="13">Heterodimer of AddA and AddB/RexB.</text>
</comment>
<evidence type="ECO:0000256" key="11">
    <source>
        <dbReference type="ARBA" id="ARBA00034617"/>
    </source>
</evidence>
<evidence type="ECO:0000256" key="13">
    <source>
        <dbReference type="HAMAP-Rule" id="MF_01451"/>
    </source>
</evidence>
<dbReference type="GO" id="GO:0008408">
    <property type="term" value="F:3'-5' exonuclease activity"/>
    <property type="evidence" value="ECO:0007669"/>
    <property type="project" value="UniProtKB-UniRule"/>
</dbReference>
<keyword evidence="6 13" id="KW-0269">Exonuclease</keyword>
<keyword evidence="10 13" id="KW-0413">Isomerase</keyword>
<dbReference type="InterPro" id="IPR038726">
    <property type="entry name" value="PDDEXK_AddAB-type"/>
</dbReference>
<feature type="domain" description="UvrD-like helicase C-terminal" evidence="16">
    <location>
        <begin position="511"/>
        <end position="802"/>
    </location>
</feature>
<comment type="similarity">
    <text evidence="13">Belongs to the helicase family. AddA subfamily.</text>
</comment>
<dbReference type="Pfam" id="PF00580">
    <property type="entry name" value="UvrD-helicase"/>
    <property type="match status" value="1"/>
</dbReference>
<keyword evidence="2 13" id="KW-0547">Nucleotide-binding</keyword>
<reference evidence="18" key="1">
    <citation type="submission" date="2015-04" db="EMBL/GenBank/DDBJ databases">
        <authorList>
            <person name="Schardt J."/>
            <person name="Mueller-Herbst S."/>
            <person name="Scherer S."/>
            <person name="Huptas C."/>
        </authorList>
    </citation>
    <scope>NUCLEOTIDE SEQUENCE [LARGE SCALE GENOMIC DNA]</scope>
    <source>
        <strain evidence="18">Kiel-L1</strain>
    </source>
</reference>
<comment type="function">
    <text evidence="13">The heterodimer acts as both an ATP-dependent DNA helicase and an ATP-dependent, dual-direction single-stranded exonuclease. Recognizes the chi site generating a DNA molecule suitable for the initiation of homologous recombination. The AddA nuclease domain is required for chi fragment generation; this subunit has the helicase and 3' -&gt; 5' nuclease activities.</text>
</comment>
<dbReference type="EC" id="5.6.2.4" evidence="13"/>
<dbReference type="HAMAP" id="MF_01451">
    <property type="entry name" value="AddA"/>
    <property type="match status" value="1"/>
</dbReference>
<feature type="domain" description="UvrD-like helicase ATP-binding" evidence="15">
    <location>
        <begin position="11"/>
        <end position="485"/>
    </location>
</feature>
<keyword evidence="18" id="KW-1185">Reference proteome</keyword>
<dbReference type="NCBIfam" id="TIGR02785">
    <property type="entry name" value="addA_Gpos"/>
    <property type="match status" value="1"/>
</dbReference>
<name>A0A3D8TSY8_9LIST</name>
<keyword evidence="5 13" id="KW-0347">Helicase</keyword>
<comment type="caution">
    <text evidence="17">The sequence shown here is derived from an EMBL/GenBank/DDBJ whole genome shotgun (WGS) entry which is preliminary data.</text>
</comment>
<evidence type="ECO:0000256" key="7">
    <source>
        <dbReference type="ARBA" id="ARBA00022840"/>
    </source>
</evidence>
<evidence type="ECO:0000256" key="1">
    <source>
        <dbReference type="ARBA" id="ARBA00022722"/>
    </source>
</evidence>
<evidence type="ECO:0000256" key="9">
    <source>
        <dbReference type="ARBA" id="ARBA00023204"/>
    </source>
</evidence>
<dbReference type="Pfam" id="PF12705">
    <property type="entry name" value="PDDEXK_1"/>
    <property type="match status" value="1"/>
</dbReference>
<comment type="catalytic activity">
    <reaction evidence="12 13">
        <text>ATP + H2O = ADP + phosphate + H(+)</text>
        <dbReference type="Rhea" id="RHEA:13065"/>
        <dbReference type="ChEBI" id="CHEBI:15377"/>
        <dbReference type="ChEBI" id="CHEBI:15378"/>
        <dbReference type="ChEBI" id="CHEBI:30616"/>
        <dbReference type="ChEBI" id="CHEBI:43474"/>
        <dbReference type="ChEBI" id="CHEBI:456216"/>
        <dbReference type="EC" id="5.6.2.4"/>
    </reaction>
</comment>
<evidence type="ECO:0000313" key="17">
    <source>
        <dbReference type="EMBL" id="RDX00906.1"/>
    </source>
</evidence>
<evidence type="ECO:0000256" key="14">
    <source>
        <dbReference type="PROSITE-ProRule" id="PRU00560"/>
    </source>
</evidence>
<evidence type="ECO:0000256" key="10">
    <source>
        <dbReference type="ARBA" id="ARBA00023235"/>
    </source>
</evidence>
<dbReference type="GO" id="GO:0016887">
    <property type="term" value="F:ATP hydrolysis activity"/>
    <property type="evidence" value="ECO:0007669"/>
    <property type="project" value="RHEA"/>
</dbReference>
<dbReference type="EC" id="3.1.-.-" evidence="13"/>
<dbReference type="Pfam" id="PF13361">
    <property type="entry name" value="UvrD_C"/>
    <property type="match status" value="1"/>
</dbReference>
<proteinExistence type="inferred from homology"/>
<dbReference type="PROSITE" id="PS51198">
    <property type="entry name" value="UVRD_HELICASE_ATP_BIND"/>
    <property type="match status" value="1"/>
</dbReference>
<evidence type="ECO:0000256" key="4">
    <source>
        <dbReference type="ARBA" id="ARBA00022801"/>
    </source>
</evidence>
<dbReference type="FunFam" id="3.40.50.300:FF:001236">
    <property type="entry name" value="ATP-dependent helicase/nuclease subunit A"/>
    <property type="match status" value="1"/>
</dbReference>
<comment type="cofactor">
    <cofactor evidence="13">
        <name>Mg(2+)</name>
        <dbReference type="ChEBI" id="CHEBI:18420"/>
    </cofactor>
</comment>
<dbReference type="RefSeq" id="WP_115753155.1">
    <property type="nucleotide sequence ID" value="NZ_LARY01000002.1"/>
</dbReference>
<evidence type="ECO:0000256" key="5">
    <source>
        <dbReference type="ARBA" id="ARBA00022806"/>
    </source>
</evidence>
<dbReference type="SUPFAM" id="SSF52980">
    <property type="entry name" value="Restriction endonuclease-like"/>
    <property type="match status" value="1"/>
</dbReference>
<evidence type="ECO:0000256" key="12">
    <source>
        <dbReference type="ARBA" id="ARBA00048988"/>
    </source>
</evidence>
<dbReference type="Gene3D" id="3.40.50.300">
    <property type="entry name" value="P-loop containing nucleotide triphosphate hydrolases"/>
    <property type="match status" value="4"/>
</dbReference>
<dbReference type="InterPro" id="IPR014017">
    <property type="entry name" value="DNA_helicase_UvrD-like_C"/>
</dbReference>
<gene>
    <name evidence="13" type="primary">addA</name>
    <name evidence="17" type="ORF">UR08_08035</name>
</gene>
<dbReference type="InterPro" id="IPR014016">
    <property type="entry name" value="UvrD-like_ATP-bd"/>
</dbReference>
<keyword evidence="1 13" id="KW-0540">Nuclease</keyword>
<evidence type="ECO:0000313" key="18">
    <source>
        <dbReference type="Proteomes" id="UP000257055"/>
    </source>
</evidence>
<dbReference type="GO" id="GO:0005524">
    <property type="term" value="F:ATP binding"/>
    <property type="evidence" value="ECO:0007669"/>
    <property type="project" value="UniProtKB-UniRule"/>
</dbReference>
<dbReference type="GO" id="GO:0043138">
    <property type="term" value="F:3'-5' DNA helicase activity"/>
    <property type="evidence" value="ECO:0007669"/>
    <property type="project" value="UniProtKB-UniRule"/>
</dbReference>
<evidence type="ECO:0000259" key="15">
    <source>
        <dbReference type="PROSITE" id="PS51198"/>
    </source>
</evidence>
<comment type="catalytic activity">
    <reaction evidence="11 13">
        <text>Couples ATP hydrolysis with the unwinding of duplex DNA by translocating in the 3'-5' direction.</text>
        <dbReference type="EC" id="5.6.2.4"/>
    </reaction>
</comment>
<dbReference type="Gene3D" id="3.90.320.10">
    <property type="match status" value="1"/>
</dbReference>
<feature type="binding site" evidence="14">
    <location>
        <begin position="32"/>
        <end position="39"/>
    </location>
    <ligand>
        <name>ATP</name>
        <dbReference type="ChEBI" id="CHEBI:30616"/>
    </ligand>
</feature>
<dbReference type="GO" id="GO:0000724">
    <property type="term" value="P:double-strand break repair via homologous recombination"/>
    <property type="evidence" value="ECO:0007669"/>
    <property type="project" value="UniProtKB-UniRule"/>
</dbReference>
<protein>
    <recommendedName>
        <fullName evidence="13">ATP-dependent helicase/nuclease subunit A</fullName>
        <ecNumber evidence="13">3.1.-.-</ecNumber>
        <ecNumber evidence="13">5.6.2.4</ecNumber>
    </recommendedName>
    <alternativeName>
        <fullName evidence="13">ATP-dependent helicase/nuclease AddA</fullName>
    </alternativeName>
    <alternativeName>
        <fullName evidence="13">DNA 3'-5' helicase AddA</fullName>
    </alternativeName>
</protein>
<dbReference type="PANTHER" id="PTHR11070:SF48">
    <property type="entry name" value="ATP-DEPENDENT HELICASE_NUCLEASE SUBUNIT A"/>
    <property type="match status" value="1"/>
</dbReference>
<dbReference type="PROSITE" id="PS51217">
    <property type="entry name" value="UVRD_HELICASE_CTER"/>
    <property type="match status" value="1"/>
</dbReference>
<keyword evidence="3 13" id="KW-0227">DNA damage</keyword>
<evidence type="ECO:0000256" key="8">
    <source>
        <dbReference type="ARBA" id="ARBA00023125"/>
    </source>
</evidence>
<dbReference type="InterPro" id="IPR000212">
    <property type="entry name" value="DNA_helicase_UvrD/REP"/>
</dbReference>
<keyword evidence="9 13" id="KW-0234">DNA repair</keyword>
<keyword evidence="8 13" id="KW-0238">DNA-binding</keyword>
<dbReference type="SUPFAM" id="SSF52540">
    <property type="entry name" value="P-loop containing nucleoside triphosphate hydrolases"/>
    <property type="match status" value="1"/>
</dbReference>
<dbReference type="Proteomes" id="UP000257055">
    <property type="component" value="Unassembled WGS sequence"/>
</dbReference>
<keyword evidence="7 13" id="KW-0067">ATP-binding</keyword>
<dbReference type="AlphaFoldDB" id="A0A3D8TSY8"/>
<accession>A0A3D8TSY8</accession>
<dbReference type="GO" id="GO:0005829">
    <property type="term" value="C:cytosol"/>
    <property type="evidence" value="ECO:0007669"/>
    <property type="project" value="TreeGrafter"/>
</dbReference>
<evidence type="ECO:0000256" key="6">
    <source>
        <dbReference type="ARBA" id="ARBA00022839"/>
    </source>
</evidence>
<keyword evidence="4 13" id="KW-0378">Hydrolase</keyword>
<evidence type="ECO:0000256" key="3">
    <source>
        <dbReference type="ARBA" id="ARBA00022763"/>
    </source>
</evidence>
<dbReference type="GO" id="GO:0033202">
    <property type="term" value="C:DNA helicase complex"/>
    <property type="evidence" value="ECO:0007669"/>
    <property type="project" value="TreeGrafter"/>
</dbReference>
<dbReference type="EMBL" id="LARY01000002">
    <property type="protein sequence ID" value="RDX00906.1"/>
    <property type="molecule type" value="Genomic_DNA"/>
</dbReference>